<accession>A0A9E8NCR5</accession>
<organism evidence="1 2">
    <name type="scientific">Dyadobacter pollutisoli</name>
    <dbReference type="NCBI Taxonomy" id="2910158"/>
    <lineage>
        <taxon>Bacteria</taxon>
        <taxon>Pseudomonadati</taxon>
        <taxon>Bacteroidota</taxon>
        <taxon>Cytophagia</taxon>
        <taxon>Cytophagales</taxon>
        <taxon>Spirosomataceae</taxon>
        <taxon>Dyadobacter</taxon>
    </lineage>
</organism>
<name>A0A9E8NCR5_9BACT</name>
<dbReference type="RefSeq" id="WP_244822003.1">
    <property type="nucleotide sequence ID" value="NZ_CP112998.1"/>
</dbReference>
<dbReference type="Proteomes" id="UP001164653">
    <property type="component" value="Chromosome"/>
</dbReference>
<keyword evidence="2" id="KW-1185">Reference proteome</keyword>
<reference evidence="1" key="1">
    <citation type="submission" date="2022-11" db="EMBL/GenBank/DDBJ databases">
        <title>Dyadobacter pollutisoli sp. nov., isolated from plastic dumped soil.</title>
        <authorList>
            <person name="Kim J.M."/>
            <person name="Kim K.R."/>
            <person name="Lee J.K."/>
            <person name="Hao L."/>
            <person name="Jeon C.O."/>
        </authorList>
    </citation>
    <scope>NUCLEOTIDE SEQUENCE</scope>
    <source>
        <strain evidence="1">U1</strain>
    </source>
</reference>
<dbReference type="KEGG" id="dpf:ON006_30935"/>
<dbReference type="AlphaFoldDB" id="A0A9E8NCR5"/>
<gene>
    <name evidence="1" type="ORF">ON006_30935</name>
</gene>
<evidence type="ECO:0000313" key="2">
    <source>
        <dbReference type="Proteomes" id="UP001164653"/>
    </source>
</evidence>
<dbReference type="EMBL" id="CP112998">
    <property type="protein sequence ID" value="WAC12131.1"/>
    <property type="molecule type" value="Genomic_DNA"/>
</dbReference>
<proteinExistence type="predicted"/>
<evidence type="ECO:0000313" key="1">
    <source>
        <dbReference type="EMBL" id="WAC12131.1"/>
    </source>
</evidence>
<protein>
    <submittedName>
        <fullName evidence="1">Uncharacterized protein</fullName>
    </submittedName>
</protein>
<sequence>MKISNFSNLFCAVALSLSLASFTTDKKKNNEEKETAGAVVFDAALYKVAQTNKVKLSVDKNAKDRLRVVLRDKAGKIYYSEMFNQRDSKYRRVFDLAEMNDGTYFFELFNNKTKLVKEVEIHSTNEKLISLQ</sequence>